<dbReference type="GeneID" id="18937169"/>
<evidence type="ECO:0000313" key="3">
    <source>
        <dbReference type="Proteomes" id="UP000001072"/>
    </source>
</evidence>
<feature type="compositionally biased region" description="Low complexity" evidence="1">
    <location>
        <begin position="496"/>
        <end position="508"/>
    </location>
</feature>
<dbReference type="eggNOG" id="ENOG502RYJ5">
    <property type="taxonomic scope" value="Eukaryota"/>
</dbReference>
<name>F4RCH8_MELLP</name>
<dbReference type="EMBL" id="GL883096">
    <property type="protein sequence ID" value="EGG09738.1"/>
    <property type="molecule type" value="Genomic_DNA"/>
</dbReference>
<dbReference type="Pfam" id="PF07173">
    <property type="entry name" value="GRDP-like"/>
    <property type="match status" value="1"/>
</dbReference>
<feature type="compositionally biased region" description="Basic and acidic residues" evidence="1">
    <location>
        <begin position="1003"/>
        <end position="1024"/>
    </location>
</feature>
<evidence type="ECO:0000313" key="2">
    <source>
        <dbReference type="EMBL" id="EGG09738.1"/>
    </source>
</evidence>
<feature type="region of interest" description="Disordered" evidence="1">
    <location>
        <begin position="754"/>
        <end position="783"/>
    </location>
</feature>
<feature type="region of interest" description="Disordered" evidence="1">
    <location>
        <begin position="555"/>
        <end position="686"/>
    </location>
</feature>
<feature type="region of interest" description="Disordered" evidence="1">
    <location>
        <begin position="993"/>
        <end position="1083"/>
    </location>
</feature>
<evidence type="ECO:0000256" key="1">
    <source>
        <dbReference type="SAM" id="MobiDB-lite"/>
    </source>
</evidence>
<feature type="region of interest" description="Disordered" evidence="1">
    <location>
        <begin position="843"/>
        <end position="965"/>
    </location>
</feature>
<organism evidence="3">
    <name type="scientific">Melampsora larici-populina (strain 98AG31 / pathotype 3-4-7)</name>
    <name type="common">Poplar leaf rust fungus</name>
    <dbReference type="NCBI Taxonomy" id="747676"/>
    <lineage>
        <taxon>Eukaryota</taxon>
        <taxon>Fungi</taxon>
        <taxon>Dikarya</taxon>
        <taxon>Basidiomycota</taxon>
        <taxon>Pucciniomycotina</taxon>
        <taxon>Pucciniomycetes</taxon>
        <taxon>Pucciniales</taxon>
        <taxon>Melampsoraceae</taxon>
        <taxon>Melampsora</taxon>
    </lineage>
</organism>
<feature type="compositionally biased region" description="Low complexity" evidence="1">
    <location>
        <begin position="618"/>
        <end position="631"/>
    </location>
</feature>
<protein>
    <submittedName>
        <fullName evidence="2">Uncharacterized protein</fullName>
    </submittedName>
</protein>
<dbReference type="Proteomes" id="UP000001072">
    <property type="component" value="Unassembled WGS sequence"/>
</dbReference>
<accession>F4RCH8</accession>
<dbReference type="STRING" id="747676.F4RCH8"/>
<feature type="compositionally biased region" description="Basic and acidic residues" evidence="1">
    <location>
        <begin position="771"/>
        <end position="780"/>
    </location>
</feature>
<dbReference type="OrthoDB" id="2684236at2759"/>
<feature type="compositionally biased region" description="Low complexity" evidence="1">
    <location>
        <begin position="943"/>
        <end position="956"/>
    </location>
</feature>
<proteinExistence type="predicted"/>
<dbReference type="InterPro" id="IPR009836">
    <property type="entry name" value="GRDP-like"/>
</dbReference>
<feature type="compositionally biased region" description="Polar residues" evidence="1">
    <location>
        <begin position="478"/>
        <end position="488"/>
    </location>
</feature>
<feature type="compositionally biased region" description="Polar residues" evidence="1">
    <location>
        <begin position="886"/>
        <end position="914"/>
    </location>
</feature>
<keyword evidence="3" id="KW-1185">Reference proteome</keyword>
<dbReference type="VEuPathDB" id="FungiDB:MELLADRAFT_95202"/>
<dbReference type="PANTHER" id="PTHR34365">
    <property type="entry name" value="ENOLASE (DUF1399)"/>
    <property type="match status" value="1"/>
</dbReference>
<dbReference type="HOGENOM" id="CLU_281189_0_0_1"/>
<feature type="compositionally biased region" description="Low complexity" evidence="1">
    <location>
        <begin position="555"/>
        <end position="570"/>
    </location>
</feature>
<feature type="region of interest" description="Disordered" evidence="1">
    <location>
        <begin position="472"/>
        <end position="519"/>
    </location>
</feature>
<feature type="compositionally biased region" description="Low complexity" evidence="1">
    <location>
        <begin position="869"/>
        <end position="885"/>
    </location>
</feature>
<dbReference type="KEGG" id="mlr:MELLADRAFT_95202"/>
<gene>
    <name evidence="2" type="ORF">MELLADRAFT_95202</name>
</gene>
<dbReference type="AlphaFoldDB" id="F4RCH8"/>
<feature type="compositionally biased region" description="Basic and acidic residues" evidence="1">
    <location>
        <begin position="1036"/>
        <end position="1050"/>
    </location>
</feature>
<reference evidence="3" key="1">
    <citation type="journal article" date="2011" name="Proc. Natl. Acad. Sci. U.S.A.">
        <title>Obligate biotrophy features unraveled by the genomic analysis of rust fungi.</title>
        <authorList>
            <person name="Duplessis S."/>
            <person name="Cuomo C.A."/>
            <person name="Lin Y.-C."/>
            <person name="Aerts A."/>
            <person name="Tisserant E."/>
            <person name="Veneault-Fourrey C."/>
            <person name="Joly D.L."/>
            <person name="Hacquard S."/>
            <person name="Amselem J."/>
            <person name="Cantarel B.L."/>
            <person name="Chiu R."/>
            <person name="Coutinho P.M."/>
            <person name="Feau N."/>
            <person name="Field M."/>
            <person name="Frey P."/>
            <person name="Gelhaye E."/>
            <person name="Goldberg J."/>
            <person name="Grabherr M.G."/>
            <person name="Kodira C.D."/>
            <person name="Kohler A."/>
            <person name="Kuees U."/>
            <person name="Lindquist E.A."/>
            <person name="Lucas S.M."/>
            <person name="Mago R."/>
            <person name="Mauceli E."/>
            <person name="Morin E."/>
            <person name="Murat C."/>
            <person name="Pangilinan J.L."/>
            <person name="Park R."/>
            <person name="Pearson M."/>
            <person name="Quesneville H."/>
            <person name="Rouhier N."/>
            <person name="Sakthikumar S."/>
            <person name="Salamov A.A."/>
            <person name="Schmutz J."/>
            <person name="Selles B."/>
            <person name="Shapiro H."/>
            <person name="Tanguay P."/>
            <person name="Tuskan G.A."/>
            <person name="Henrissat B."/>
            <person name="Van de Peer Y."/>
            <person name="Rouze P."/>
            <person name="Ellis J.G."/>
            <person name="Dodds P.N."/>
            <person name="Schein J.E."/>
            <person name="Zhong S."/>
            <person name="Hamelin R.C."/>
            <person name="Grigoriev I.V."/>
            <person name="Szabo L.J."/>
            <person name="Martin F."/>
        </authorList>
    </citation>
    <scope>NUCLEOTIDE SEQUENCE [LARGE SCALE GENOMIC DNA]</scope>
    <source>
        <strain evidence="3">98AG31 / pathotype 3-4-7</strain>
    </source>
</reference>
<feature type="compositionally biased region" description="Polar residues" evidence="1">
    <location>
        <begin position="648"/>
        <end position="663"/>
    </location>
</feature>
<dbReference type="PANTHER" id="PTHR34365:SF7">
    <property type="entry name" value="GLYCINE-RICH DOMAIN-CONTAINING PROTEIN 1"/>
    <property type="match status" value="1"/>
</dbReference>
<dbReference type="RefSeq" id="XP_007406792.1">
    <property type="nucleotide sequence ID" value="XM_007406730.1"/>
</dbReference>
<feature type="compositionally biased region" description="Polar residues" evidence="1">
    <location>
        <begin position="606"/>
        <end position="617"/>
    </location>
</feature>
<sequence length="1115" mass="123915">MASRDVQRTPWLSHADLLDHITILNAFHHLRTIRPEPEFLHMAIFRFELWIGRLQPITIDLDTIPPLDVLMVWHAYCLGSRWMYEDSRRMYPILKAVSFPLSLAASQYRRTRSTLHPMGVSISEKAIRHWFDSTNTAYHPTEYFESPSFRTSLCPRCESAIESRFTNRNHTGWAESYSCRLKCEGCRWQGTKADLAVHKLLRDIYSLSLPPLAEFDSMGGTLSTSRKLEDVEHAGTFNRLVTRCFASVSNTDVEQRLSATQAAVQTMKVLTAVPKISKTEGVNRMLSAYSVPEPFSLDLITFMKRQESFRNAIVSLGWNKAAGGRDIEASSRKNFSGLAINRACSRYQAFVELLKVRDNTSIDTCIPTWDIDLAWRTHQLKGLSYSDAMFGHLGKHTLTALFESTSKAWEKLYGVSYSQYPAPEIVFDKPEPLLKNRLNLSARAPSPPPVYVPDSDREDGSVVAPPQTVRFMIDGSRPSMTGSQTSNPPYEHERQSSIGSNGSNYSNYTRPYDPNTKSQAAQEIIAKSISATHNIKSSMPDRVVENVTNLSIVSESASSKISNSTIVSKTESARQIRFEDDESPRRPSHKSKTSSHSAIVPIILKSSASNPSKNENLSLSSPDPINPSSSNKDNDQGLLPLRSKSTRRQTPSPRATMIITNVESAGEEEVARSVSDDQDDPKGLEDEDLGVVVSRPQVVSRTQACKIDLSQHFPRRLRVRTASLPLLNSASANDLQIGLFDASLSAKIPEILASKGENQNQERSFMSDPGKSNEKSKERPNSISLITSNETEEILPILLELESSKMVKEEVEKMYMKAMNELAEAKLKNLKLQSALNELNKAHQSTQTKLQEAVSKLQGPHTKTSLNESTTSTNQGSVSQSSVQNEHQSSTPIKQTKSVSGSKQSLQSTNSNIEANGVNGINKVPKKKPSVRFDESPPRIDDSIPSNQSIPTSSSSLTRRDISRRDTVKRQISDPFSKVLKNKEIAKRILKNHTTGTTNSFGNKEEERFENKENTKEGKLESKGKSNVVGILNEQENGKLENHSVKKIEKENDDDDRDGGGVDGGGIEDLNNHSEGDSDIDPTRLMTIPIGKIGFVEGDEIRLLGAGHCVNSLEN</sequence>
<feature type="compositionally biased region" description="Basic and acidic residues" evidence="1">
    <location>
        <begin position="669"/>
        <end position="684"/>
    </location>
</feature>
<feature type="compositionally biased region" description="Basic and acidic residues" evidence="1">
    <location>
        <begin position="931"/>
        <end position="942"/>
    </location>
</feature>
<dbReference type="InParanoid" id="F4RCH8"/>
<feature type="compositionally biased region" description="Polar residues" evidence="1">
    <location>
        <begin position="993"/>
        <end position="1002"/>
    </location>
</feature>